<feature type="compositionally biased region" description="Polar residues" evidence="1">
    <location>
        <begin position="17"/>
        <end position="32"/>
    </location>
</feature>
<feature type="compositionally biased region" description="Basic residues" evidence="1">
    <location>
        <begin position="51"/>
        <end position="68"/>
    </location>
</feature>
<gene>
    <name evidence="2" type="ORF">BpHYR1_029737</name>
</gene>
<feature type="non-terminal residue" evidence="2">
    <location>
        <position position="105"/>
    </location>
</feature>
<evidence type="ECO:0000313" key="2">
    <source>
        <dbReference type="EMBL" id="RNA16230.1"/>
    </source>
</evidence>
<accession>A0A3M7QXY2</accession>
<proteinExistence type="predicted"/>
<dbReference type="Proteomes" id="UP000276133">
    <property type="component" value="Unassembled WGS sequence"/>
</dbReference>
<organism evidence="2 3">
    <name type="scientific">Brachionus plicatilis</name>
    <name type="common">Marine rotifer</name>
    <name type="synonym">Brachionus muelleri</name>
    <dbReference type="NCBI Taxonomy" id="10195"/>
    <lineage>
        <taxon>Eukaryota</taxon>
        <taxon>Metazoa</taxon>
        <taxon>Spiralia</taxon>
        <taxon>Gnathifera</taxon>
        <taxon>Rotifera</taxon>
        <taxon>Eurotatoria</taxon>
        <taxon>Monogononta</taxon>
        <taxon>Pseudotrocha</taxon>
        <taxon>Ploima</taxon>
        <taxon>Brachionidae</taxon>
        <taxon>Brachionus</taxon>
    </lineage>
</organism>
<dbReference type="AlphaFoldDB" id="A0A3M7QXY2"/>
<feature type="compositionally biased region" description="Basic and acidic residues" evidence="1">
    <location>
        <begin position="69"/>
        <end position="82"/>
    </location>
</feature>
<sequence length="105" mass="11934">MLEEGEIDENDFEQEESSQLKINSVPSPTNNQKSPLSPALSDLSSGSKSSLTKRKHRHKSQHNKRKKLEHVQDQDERPEIKAEPSSAPMSLFDLFKQSQFNKETG</sequence>
<feature type="compositionally biased region" description="Acidic residues" evidence="1">
    <location>
        <begin position="1"/>
        <end position="16"/>
    </location>
</feature>
<comment type="caution">
    <text evidence="2">The sequence shown here is derived from an EMBL/GenBank/DDBJ whole genome shotgun (WGS) entry which is preliminary data.</text>
</comment>
<protein>
    <submittedName>
        <fullName evidence="2">Uncharacterized protein</fullName>
    </submittedName>
</protein>
<feature type="compositionally biased region" description="Low complexity" evidence="1">
    <location>
        <begin position="33"/>
        <end position="50"/>
    </location>
</feature>
<keyword evidence="3" id="KW-1185">Reference proteome</keyword>
<dbReference type="EMBL" id="REGN01004758">
    <property type="protein sequence ID" value="RNA16230.1"/>
    <property type="molecule type" value="Genomic_DNA"/>
</dbReference>
<feature type="region of interest" description="Disordered" evidence="1">
    <location>
        <begin position="1"/>
        <end position="105"/>
    </location>
</feature>
<evidence type="ECO:0000256" key="1">
    <source>
        <dbReference type="SAM" id="MobiDB-lite"/>
    </source>
</evidence>
<evidence type="ECO:0000313" key="3">
    <source>
        <dbReference type="Proteomes" id="UP000276133"/>
    </source>
</evidence>
<name>A0A3M7QXY2_BRAPC</name>
<reference evidence="2 3" key="1">
    <citation type="journal article" date="2018" name="Sci. Rep.">
        <title>Genomic signatures of local adaptation to the degree of environmental predictability in rotifers.</title>
        <authorList>
            <person name="Franch-Gras L."/>
            <person name="Hahn C."/>
            <person name="Garcia-Roger E.M."/>
            <person name="Carmona M.J."/>
            <person name="Serra M."/>
            <person name="Gomez A."/>
        </authorList>
    </citation>
    <scope>NUCLEOTIDE SEQUENCE [LARGE SCALE GENOMIC DNA]</scope>
    <source>
        <strain evidence="2">HYR1</strain>
    </source>
</reference>
<feature type="compositionally biased region" description="Polar residues" evidence="1">
    <location>
        <begin position="96"/>
        <end position="105"/>
    </location>
</feature>